<evidence type="ECO:0008006" key="4">
    <source>
        <dbReference type="Google" id="ProtNLM"/>
    </source>
</evidence>
<dbReference type="RefSeq" id="WP_317774210.1">
    <property type="nucleotide sequence ID" value="NZ_JAWMAJ010000142.1"/>
</dbReference>
<keyword evidence="1" id="KW-0472">Membrane</keyword>
<dbReference type="EMBL" id="JAWMAJ010000142">
    <property type="protein sequence ID" value="MDV7220739.1"/>
    <property type="molecule type" value="Genomic_DNA"/>
</dbReference>
<name>A0ABU4FJL9_9ACTN</name>
<evidence type="ECO:0000313" key="2">
    <source>
        <dbReference type="EMBL" id="MDV7220739.1"/>
    </source>
</evidence>
<proteinExistence type="predicted"/>
<dbReference type="Proteomes" id="UP001187346">
    <property type="component" value="Unassembled WGS sequence"/>
</dbReference>
<feature type="transmembrane region" description="Helical" evidence="1">
    <location>
        <begin position="44"/>
        <end position="62"/>
    </location>
</feature>
<accession>A0ABU4FJL9</accession>
<keyword evidence="3" id="KW-1185">Reference proteome</keyword>
<gene>
    <name evidence="2" type="ORF">R5A26_32860</name>
</gene>
<comment type="caution">
    <text evidence="2">The sequence shown here is derived from an EMBL/GenBank/DDBJ whole genome shotgun (WGS) entry which is preliminary data.</text>
</comment>
<protein>
    <recommendedName>
        <fullName evidence="4">Integral membrane protein</fullName>
    </recommendedName>
</protein>
<organism evidence="2 3">
    <name type="scientific">Streptomyces prunicolor</name>
    <dbReference type="NCBI Taxonomy" id="67348"/>
    <lineage>
        <taxon>Bacteria</taxon>
        <taxon>Bacillati</taxon>
        <taxon>Actinomycetota</taxon>
        <taxon>Actinomycetes</taxon>
        <taxon>Kitasatosporales</taxon>
        <taxon>Streptomycetaceae</taxon>
        <taxon>Streptomyces</taxon>
    </lineage>
</organism>
<reference evidence="2 3" key="1">
    <citation type="submission" date="2023-10" db="EMBL/GenBank/DDBJ databases">
        <title>Characterization of rhizosphere-enriched actinobacteria from wheat plants lab-grown on chernevaya soil.</title>
        <authorList>
            <person name="Tikhonova E.N."/>
            <person name="Konopkin A."/>
            <person name="Kravchenko I.K."/>
        </authorList>
    </citation>
    <scope>NUCLEOTIDE SEQUENCE [LARGE SCALE GENOMIC DNA]</scope>
    <source>
        <strain evidence="2 3">RR29</strain>
    </source>
</reference>
<keyword evidence="1" id="KW-0812">Transmembrane</keyword>
<evidence type="ECO:0000256" key="1">
    <source>
        <dbReference type="SAM" id="Phobius"/>
    </source>
</evidence>
<sequence length="79" mass="7971">MQPALRVGGALITAAAAVGWLVDRLGVPNPVARAADSAGSHTTGMLTVLVVAAVVAGAWALVERQRQRERGLGELGTAA</sequence>
<keyword evidence="1" id="KW-1133">Transmembrane helix</keyword>
<evidence type="ECO:0000313" key="3">
    <source>
        <dbReference type="Proteomes" id="UP001187346"/>
    </source>
</evidence>